<dbReference type="AlphaFoldDB" id="A0A853ERU0"/>
<organism evidence="1 2">
    <name type="scientific">Sanguibacter inulinus</name>
    <dbReference type="NCBI Taxonomy" id="60922"/>
    <lineage>
        <taxon>Bacteria</taxon>
        <taxon>Bacillati</taxon>
        <taxon>Actinomycetota</taxon>
        <taxon>Actinomycetes</taxon>
        <taxon>Micrococcales</taxon>
        <taxon>Sanguibacteraceae</taxon>
        <taxon>Sanguibacter</taxon>
    </lineage>
</organism>
<name>A0A853ERU0_9MICO</name>
<reference evidence="1 2" key="1">
    <citation type="submission" date="2020-07" db="EMBL/GenBank/DDBJ databases">
        <title>MOT database genomes.</title>
        <authorList>
            <person name="Joseph S."/>
            <person name="Aduse-Opoku J."/>
            <person name="Hashim A."/>
            <person name="Wade W."/>
            <person name="Curtis M."/>
        </authorList>
    </citation>
    <scope>NUCLEOTIDE SEQUENCE [LARGE SCALE GENOMIC DNA]</scope>
    <source>
        <strain evidence="1 2">DSM 100099</strain>
    </source>
</reference>
<comment type="caution">
    <text evidence="1">The sequence shown here is derived from an EMBL/GenBank/DDBJ whole genome shotgun (WGS) entry which is preliminary data.</text>
</comment>
<evidence type="ECO:0008006" key="3">
    <source>
        <dbReference type="Google" id="ProtNLM"/>
    </source>
</evidence>
<accession>A0A853ERU0</accession>
<protein>
    <recommendedName>
        <fullName evidence="3">Antitoxin</fullName>
    </recommendedName>
</protein>
<dbReference type="EMBL" id="JACBYE010000012">
    <property type="protein sequence ID" value="NYS93305.1"/>
    <property type="molecule type" value="Genomic_DNA"/>
</dbReference>
<dbReference type="RefSeq" id="WP_179912991.1">
    <property type="nucleotide sequence ID" value="NZ_JACBYE010000012.1"/>
</dbReference>
<evidence type="ECO:0000313" key="1">
    <source>
        <dbReference type="EMBL" id="NYS93305.1"/>
    </source>
</evidence>
<sequence>MSEQGKGGLGEFAGKAKEFLTDDKIDSVADAIKSVAPDSVDAKVDQLAEKAKKAND</sequence>
<gene>
    <name evidence="1" type="ORF">HZZ10_07155</name>
</gene>
<proteinExistence type="predicted"/>
<keyword evidence="2" id="KW-1185">Reference proteome</keyword>
<dbReference type="Proteomes" id="UP000561011">
    <property type="component" value="Unassembled WGS sequence"/>
</dbReference>
<evidence type="ECO:0000313" key="2">
    <source>
        <dbReference type="Proteomes" id="UP000561011"/>
    </source>
</evidence>